<evidence type="ECO:0008006" key="3">
    <source>
        <dbReference type="Google" id="ProtNLM"/>
    </source>
</evidence>
<evidence type="ECO:0000313" key="1">
    <source>
        <dbReference type="EMBL" id="QHT67451.1"/>
    </source>
</evidence>
<proteinExistence type="predicted"/>
<dbReference type="InterPro" id="IPR046357">
    <property type="entry name" value="PPIase_dom_sf"/>
</dbReference>
<dbReference type="KEGG" id="rhoz:GXP67_12840"/>
<sequence length="51" mass="5696">MVKEFEEALTNAKKGDMFVIKSSVGAHVVKVTEDKVVERGRVRVIPVVKKI</sequence>
<dbReference type="AlphaFoldDB" id="A0A6C0GHB4"/>
<dbReference type="Pfam" id="PF13616">
    <property type="entry name" value="Rotamase_3"/>
    <property type="match status" value="1"/>
</dbReference>
<keyword evidence="2" id="KW-1185">Reference proteome</keyword>
<protein>
    <recommendedName>
        <fullName evidence="3">PpiC domain-containing protein</fullName>
    </recommendedName>
</protein>
<accession>A0A6C0GHB4</accession>
<evidence type="ECO:0000313" key="2">
    <source>
        <dbReference type="Proteomes" id="UP000480178"/>
    </source>
</evidence>
<reference evidence="1 2" key="1">
    <citation type="submission" date="2020-01" db="EMBL/GenBank/DDBJ databases">
        <authorList>
            <person name="Kim M.K."/>
        </authorList>
    </citation>
    <scope>NUCLEOTIDE SEQUENCE [LARGE SCALE GENOMIC DNA]</scope>
    <source>
        <strain evidence="1 2">172606-1</strain>
    </source>
</reference>
<dbReference type="GO" id="GO:0003755">
    <property type="term" value="F:peptidyl-prolyl cis-trans isomerase activity"/>
    <property type="evidence" value="ECO:0007669"/>
    <property type="project" value="InterPro"/>
</dbReference>
<dbReference type="EMBL" id="CP048222">
    <property type="protein sequence ID" value="QHT67451.1"/>
    <property type="molecule type" value="Genomic_DNA"/>
</dbReference>
<gene>
    <name evidence="1" type="ORF">GXP67_12840</name>
</gene>
<organism evidence="1 2">
    <name type="scientific">Rhodocytophaga rosea</name>
    <dbReference type="NCBI Taxonomy" id="2704465"/>
    <lineage>
        <taxon>Bacteria</taxon>
        <taxon>Pseudomonadati</taxon>
        <taxon>Bacteroidota</taxon>
        <taxon>Cytophagia</taxon>
        <taxon>Cytophagales</taxon>
        <taxon>Rhodocytophagaceae</taxon>
        <taxon>Rhodocytophaga</taxon>
    </lineage>
</organism>
<name>A0A6C0GHB4_9BACT</name>
<dbReference type="Proteomes" id="UP000480178">
    <property type="component" value="Chromosome"/>
</dbReference>
<dbReference type="Gene3D" id="3.10.50.40">
    <property type="match status" value="1"/>
</dbReference>